<name>A0A151PGC7_ALLMI</name>
<dbReference type="EMBL" id="AKHW03000257">
    <property type="protein sequence ID" value="KYO48080.1"/>
    <property type="molecule type" value="Genomic_DNA"/>
</dbReference>
<proteinExistence type="predicted"/>
<dbReference type="Proteomes" id="UP000050525">
    <property type="component" value="Unassembled WGS sequence"/>
</dbReference>
<gene>
    <name evidence="1" type="ORF">Y1Q_0001897</name>
</gene>
<organism evidence="1 2">
    <name type="scientific">Alligator mississippiensis</name>
    <name type="common">American alligator</name>
    <dbReference type="NCBI Taxonomy" id="8496"/>
    <lineage>
        <taxon>Eukaryota</taxon>
        <taxon>Metazoa</taxon>
        <taxon>Chordata</taxon>
        <taxon>Craniata</taxon>
        <taxon>Vertebrata</taxon>
        <taxon>Euteleostomi</taxon>
        <taxon>Archelosauria</taxon>
        <taxon>Archosauria</taxon>
        <taxon>Crocodylia</taxon>
        <taxon>Alligatoridae</taxon>
        <taxon>Alligatorinae</taxon>
        <taxon>Alligator</taxon>
    </lineage>
</organism>
<reference evidence="1 2" key="1">
    <citation type="journal article" date="2012" name="Genome Biol.">
        <title>Sequencing three crocodilian genomes to illuminate the evolution of archosaurs and amniotes.</title>
        <authorList>
            <person name="St John J.A."/>
            <person name="Braun E.L."/>
            <person name="Isberg S.R."/>
            <person name="Miles L.G."/>
            <person name="Chong A.Y."/>
            <person name="Gongora J."/>
            <person name="Dalzell P."/>
            <person name="Moran C."/>
            <person name="Bed'hom B."/>
            <person name="Abzhanov A."/>
            <person name="Burgess S.C."/>
            <person name="Cooksey A.M."/>
            <person name="Castoe T.A."/>
            <person name="Crawford N.G."/>
            <person name="Densmore L.D."/>
            <person name="Drew J.C."/>
            <person name="Edwards S.V."/>
            <person name="Faircloth B.C."/>
            <person name="Fujita M.K."/>
            <person name="Greenwold M.J."/>
            <person name="Hoffmann F.G."/>
            <person name="Howard J.M."/>
            <person name="Iguchi T."/>
            <person name="Janes D.E."/>
            <person name="Khan S.Y."/>
            <person name="Kohno S."/>
            <person name="de Koning A.J."/>
            <person name="Lance S.L."/>
            <person name="McCarthy F.M."/>
            <person name="McCormack J.E."/>
            <person name="Merchant M.E."/>
            <person name="Peterson D.G."/>
            <person name="Pollock D.D."/>
            <person name="Pourmand N."/>
            <person name="Raney B.J."/>
            <person name="Roessler K.A."/>
            <person name="Sanford J.R."/>
            <person name="Sawyer R.H."/>
            <person name="Schmidt C.J."/>
            <person name="Triplett E.W."/>
            <person name="Tuberville T.D."/>
            <person name="Venegas-Anaya M."/>
            <person name="Howard J.T."/>
            <person name="Jarvis E.D."/>
            <person name="Guillette L.J.Jr."/>
            <person name="Glenn T.C."/>
            <person name="Green R.E."/>
            <person name="Ray D.A."/>
        </authorList>
    </citation>
    <scope>NUCLEOTIDE SEQUENCE [LARGE SCALE GENOMIC DNA]</scope>
    <source>
        <strain evidence="1">KSC_2009_1</strain>
    </source>
</reference>
<evidence type="ECO:0000313" key="1">
    <source>
        <dbReference type="EMBL" id="KYO48080.1"/>
    </source>
</evidence>
<keyword evidence="2" id="KW-1185">Reference proteome</keyword>
<comment type="caution">
    <text evidence="1">The sequence shown here is derived from an EMBL/GenBank/DDBJ whole genome shotgun (WGS) entry which is preliminary data.</text>
</comment>
<sequence>MSSVTWQSHAHLIWKENKPRSICSRLAKKRTFLNGNKSRAFCDCVNSAASRFHNQLYPSSVGRIMTPLIAAVYHLLILKQFSNWTCCGLQVNMTGLY</sequence>
<protein>
    <submittedName>
        <fullName evidence="1">Uncharacterized protein</fullName>
    </submittedName>
</protein>
<accession>A0A151PGC7</accession>
<evidence type="ECO:0000313" key="2">
    <source>
        <dbReference type="Proteomes" id="UP000050525"/>
    </source>
</evidence>
<dbReference type="AlphaFoldDB" id="A0A151PGC7"/>